<evidence type="ECO:0000256" key="1">
    <source>
        <dbReference type="ARBA" id="ARBA00004167"/>
    </source>
</evidence>
<dbReference type="Proteomes" id="UP000298416">
    <property type="component" value="Unassembled WGS sequence"/>
</dbReference>
<dbReference type="EMBL" id="PNBA02000017">
    <property type="protein sequence ID" value="KAG6395391.1"/>
    <property type="molecule type" value="Genomic_DNA"/>
</dbReference>
<dbReference type="PANTHER" id="PTHR32285:SF10">
    <property type="entry name" value="XYLAN O-ACETYLTRANSFERASE 1"/>
    <property type="match status" value="1"/>
</dbReference>
<dbReference type="AlphaFoldDB" id="A0A8X8WIN0"/>
<dbReference type="Pfam" id="PF14416">
    <property type="entry name" value="PMR5N"/>
    <property type="match status" value="1"/>
</dbReference>
<dbReference type="InterPro" id="IPR025846">
    <property type="entry name" value="TBL_N"/>
</dbReference>
<dbReference type="PROSITE" id="PS51257">
    <property type="entry name" value="PROKAR_LIPOPROTEIN"/>
    <property type="match status" value="1"/>
</dbReference>
<keyword evidence="4" id="KW-0735">Signal-anchor</keyword>
<comment type="subcellular location">
    <subcellularLocation>
        <location evidence="1">Membrane</location>
        <topology evidence="1">Single-pass membrane protein</topology>
    </subcellularLocation>
</comment>
<dbReference type="GO" id="GO:0016413">
    <property type="term" value="F:O-acetyltransferase activity"/>
    <property type="evidence" value="ECO:0007669"/>
    <property type="project" value="InterPro"/>
</dbReference>
<reference evidence="9" key="2">
    <citation type="submission" date="2020-08" db="EMBL/GenBank/DDBJ databases">
        <title>Plant Genome Project.</title>
        <authorList>
            <person name="Zhang R.-G."/>
        </authorList>
    </citation>
    <scope>NUCLEOTIDE SEQUENCE</scope>
    <source>
        <strain evidence="9">Huo1</strain>
        <tissue evidence="9">Leaf</tissue>
    </source>
</reference>
<evidence type="ECO:0000256" key="6">
    <source>
        <dbReference type="ARBA" id="ARBA00023136"/>
    </source>
</evidence>
<dbReference type="GO" id="GO:0016020">
    <property type="term" value="C:membrane"/>
    <property type="evidence" value="ECO:0007669"/>
    <property type="project" value="UniProtKB-SubCell"/>
</dbReference>
<evidence type="ECO:0000256" key="4">
    <source>
        <dbReference type="ARBA" id="ARBA00022968"/>
    </source>
</evidence>
<proteinExistence type="inferred from homology"/>
<evidence type="ECO:0000259" key="7">
    <source>
        <dbReference type="Pfam" id="PF13839"/>
    </source>
</evidence>
<sequence>MKPTASSSGRKADPTLPIFIALASAFILACFIYNETVVEEEVNVANSTAEDGGDGRKKEPEFLEEDGEVENPNDKECDLFTGNWVFDNVTHPLYREDECRFLTAQVTCLRNGRRDSFYQNWRWQPRDCSLPKFRPRLLLEKLRNKRMVFVGDSLNRNQWESMICLVQSVAPQSSKILNKTGSLSIFKIEDYNATVEFYWAPFLVESNSDDPNLHNVLDRIIMPNSIQKHGNNWKNVDYLIFNTYIWWMNTPTMKILRGLFDQNSTEYDQVERPAAYRSVLDTWSQWVDENVDPNRTKVFFMSMSMDWGNPEGVKCAKETAPVVDTAAALDVGTDRRLFAAAAEVTGAMRVPVSFLNITRLSKYRKDAHTAVHTVRQGKILTAEQKADPAAFADCIHWCLPGLPDTWNELLYARIISDS</sequence>
<keyword evidence="10" id="KW-1185">Reference proteome</keyword>
<evidence type="ECO:0000256" key="2">
    <source>
        <dbReference type="ARBA" id="ARBA00007727"/>
    </source>
</evidence>
<protein>
    <recommendedName>
        <fullName evidence="11">Trichome birefringence-like N-terminal domain-containing protein</fullName>
    </recommendedName>
</protein>
<keyword evidence="5" id="KW-1133">Transmembrane helix</keyword>
<evidence type="ECO:0000313" key="9">
    <source>
        <dbReference type="EMBL" id="KAG6395391.1"/>
    </source>
</evidence>
<feature type="domain" description="Trichome birefringence-like C-terminal" evidence="7">
    <location>
        <begin position="130"/>
        <end position="412"/>
    </location>
</feature>
<keyword evidence="6" id="KW-0472">Membrane</keyword>
<dbReference type="InterPro" id="IPR029962">
    <property type="entry name" value="TBL"/>
</dbReference>
<reference evidence="9" key="1">
    <citation type="submission" date="2018-01" db="EMBL/GenBank/DDBJ databases">
        <authorList>
            <person name="Mao J.F."/>
        </authorList>
    </citation>
    <scope>NUCLEOTIDE SEQUENCE</scope>
    <source>
        <strain evidence="9">Huo1</strain>
        <tissue evidence="9">Leaf</tissue>
    </source>
</reference>
<dbReference type="GO" id="GO:0005794">
    <property type="term" value="C:Golgi apparatus"/>
    <property type="evidence" value="ECO:0007669"/>
    <property type="project" value="TreeGrafter"/>
</dbReference>
<organism evidence="9">
    <name type="scientific">Salvia splendens</name>
    <name type="common">Scarlet sage</name>
    <dbReference type="NCBI Taxonomy" id="180675"/>
    <lineage>
        <taxon>Eukaryota</taxon>
        <taxon>Viridiplantae</taxon>
        <taxon>Streptophyta</taxon>
        <taxon>Embryophyta</taxon>
        <taxon>Tracheophyta</taxon>
        <taxon>Spermatophyta</taxon>
        <taxon>Magnoliopsida</taxon>
        <taxon>eudicotyledons</taxon>
        <taxon>Gunneridae</taxon>
        <taxon>Pentapetalae</taxon>
        <taxon>asterids</taxon>
        <taxon>lamiids</taxon>
        <taxon>Lamiales</taxon>
        <taxon>Lamiaceae</taxon>
        <taxon>Nepetoideae</taxon>
        <taxon>Mentheae</taxon>
        <taxon>Salviinae</taxon>
        <taxon>Salvia</taxon>
        <taxon>Salvia subgen. Calosphace</taxon>
        <taxon>core Calosphace</taxon>
    </lineage>
</organism>
<name>A0A8X8WIN0_SALSN</name>
<evidence type="ECO:0000256" key="3">
    <source>
        <dbReference type="ARBA" id="ARBA00022692"/>
    </source>
</evidence>
<comment type="caution">
    <text evidence="9">The sequence shown here is derived from an EMBL/GenBank/DDBJ whole genome shotgun (WGS) entry which is preliminary data.</text>
</comment>
<comment type="similarity">
    <text evidence="2">Belongs to the PC-esterase family. TBL subfamily.</text>
</comment>
<gene>
    <name evidence="9" type="ORF">SASPL_146036</name>
</gene>
<dbReference type="InterPro" id="IPR026057">
    <property type="entry name" value="TBL_C"/>
</dbReference>
<evidence type="ECO:0008006" key="11">
    <source>
        <dbReference type="Google" id="ProtNLM"/>
    </source>
</evidence>
<evidence type="ECO:0000313" key="10">
    <source>
        <dbReference type="Proteomes" id="UP000298416"/>
    </source>
</evidence>
<feature type="domain" description="Trichome birefringence-like N-terminal" evidence="8">
    <location>
        <begin position="75"/>
        <end position="129"/>
    </location>
</feature>
<evidence type="ECO:0000259" key="8">
    <source>
        <dbReference type="Pfam" id="PF14416"/>
    </source>
</evidence>
<keyword evidence="3" id="KW-0812">Transmembrane</keyword>
<accession>A0A8X8WIN0</accession>
<dbReference type="PANTHER" id="PTHR32285">
    <property type="entry name" value="PROTEIN TRICHOME BIREFRINGENCE-LIKE 9-RELATED"/>
    <property type="match status" value="1"/>
</dbReference>
<evidence type="ECO:0000256" key="5">
    <source>
        <dbReference type="ARBA" id="ARBA00022989"/>
    </source>
</evidence>
<dbReference type="Pfam" id="PF13839">
    <property type="entry name" value="PC-Esterase"/>
    <property type="match status" value="1"/>
</dbReference>